<comment type="caution">
    <text evidence="1">The sequence shown here is derived from an EMBL/GenBank/DDBJ whole genome shotgun (WGS) entry which is preliminary data.</text>
</comment>
<name>A0A8S9FF62_BRACR</name>
<proteinExistence type="predicted"/>
<sequence>MQRRDQTAKYQSETAWGRTRYTYPIDRAHLPSIDINPSTSIDRNPSTSIDIRSKPITIVSERDKFNNEYLTPNEFGIFRDPDGHAREIDERILNVSRKDIADIFQTANGAETLFVHQRNIPEYQQNDTKEFYDAAGGIDKSFKIRSHNPTRPSTDIAIPASIDIQPEFCRRAFDSHGTRRFYWEEKDQYGVYRDEQGYTRDLDGNIIHKASTRDLHQGRDHEMFYGVCGEQENNKEAFQKKLDGVYYPLNDSISWLTTCMEEMKQDIARIQNATDVVRSSSIVIDRHRSTYINQHSSTNIDRQPDANIEERLDGRCDDIYFPMDLNISALTSKIEAMQGHFLCAGYERASNDGVQTGDDNDARLHPLSLSLRPSTQISPVTSPPPLRLAVAPPSAAALSTTV</sequence>
<dbReference type="EMBL" id="QGKY02002305">
    <property type="protein sequence ID" value="KAF2531891.1"/>
    <property type="molecule type" value="Genomic_DNA"/>
</dbReference>
<protein>
    <submittedName>
        <fullName evidence="1">Uncharacterized protein</fullName>
    </submittedName>
</protein>
<organism evidence="1">
    <name type="scientific">Brassica cretica</name>
    <name type="common">Mustard</name>
    <dbReference type="NCBI Taxonomy" id="69181"/>
    <lineage>
        <taxon>Eukaryota</taxon>
        <taxon>Viridiplantae</taxon>
        <taxon>Streptophyta</taxon>
        <taxon>Embryophyta</taxon>
        <taxon>Tracheophyta</taxon>
        <taxon>Spermatophyta</taxon>
        <taxon>Magnoliopsida</taxon>
        <taxon>eudicotyledons</taxon>
        <taxon>Gunneridae</taxon>
        <taxon>Pentapetalae</taxon>
        <taxon>rosids</taxon>
        <taxon>malvids</taxon>
        <taxon>Brassicales</taxon>
        <taxon>Brassicaceae</taxon>
        <taxon>Brassiceae</taxon>
        <taxon>Brassica</taxon>
    </lineage>
</organism>
<accession>A0A8S9FF62</accession>
<gene>
    <name evidence="1" type="ORF">F2Q70_00030460</name>
</gene>
<dbReference type="AlphaFoldDB" id="A0A8S9FF62"/>
<evidence type="ECO:0000313" key="1">
    <source>
        <dbReference type="EMBL" id="KAF2531891.1"/>
    </source>
</evidence>
<reference evidence="1" key="1">
    <citation type="submission" date="2019-12" db="EMBL/GenBank/DDBJ databases">
        <title>Genome sequencing and annotation of Brassica cretica.</title>
        <authorList>
            <person name="Studholme D.J."/>
            <person name="Sarris P.F."/>
        </authorList>
    </citation>
    <scope>NUCLEOTIDE SEQUENCE</scope>
    <source>
        <strain evidence="1">PFS-102/07</strain>
        <tissue evidence="1">Leaf</tissue>
    </source>
</reference>